<dbReference type="EMBL" id="SJSO01000025">
    <property type="protein sequence ID" value="TCD18331.1"/>
    <property type="molecule type" value="Genomic_DNA"/>
</dbReference>
<evidence type="ECO:0000313" key="2">
    <source>
        <dbReference type="Proteomes" id="UP000293925"/>
    </source>
</evidence>
<keyword evidence="2" id="KW-1185">Reference proteome</keyword>
<accession>A0A4R0PKM5</accession>
<reference evidence="1 2" key="1">
    <citation type="submission" date="2019-02" db="EMBL/GenBank/DDBJ databases">
        <title>Pedobacter sp. RP-3-21 sp. nov., isolated from Arctic soil.</title>
        <authorList>
            <person name="Dahal R.H."/>
        </authorList>
    </citation>
    <scope>NUCLEOTIDE SEQUENCE [LARGE SCALE GENOMIC DNA]</scope>
    <source>
        <strain evidence="1 2">RP-3-21</strain>
    </source>
</reference>
<name>A0A4R0PKM5_9SPHI</name>
<organism evidence="1 2">
    <name type="scientific">Pedobacter psychrodurus</name>
    <dbReference type="NCBI Taxonomy" id="2530456"/>
    <lineage>
        <taxon>Bacteria</taxon>
        <taxon>Pseudomonadati</taxon>
        <taxon>Bacteroidota</taxon>
        <taxon>Sphingobacteriia</taxon>
        <taxon>Sphingobacteriales</taxon>
        <taxon>Sphingobacteriaceae</taxon>
        <taxon>Pedobacter</taxon>
    </lineage>
</organism>
<dbReference type="Proteomes" id="UP000293925">
    <property type="component" value="Unassembled WGS sequence"/>
</dbReference>
<dbReference type="OrthoDB" id="656959at2"/>
<gene>
    <name evidence="1" type="ORF">EZ456_21765</name>
</gene>
<dbReference type="AlphaFoldDB" id="A0A4R0PKM5"/>
<dbReference type="RefSeq" id="WP_131533823.1">
    <property type="nucleotide sequence ID" value="NZ_SJSO01000025.1"/>
</dbReference>
<comment type="caution">
    <text evidence="1">The sequence shown here is derived from an EMBL/GenBank/DDBJ whole genome shotgun (WGS) entry which is preliminary data.</text>
</comment>
<sequence length="190" mass="21944">MLFLSHSVIAQFGPLKNLSIEEESKLMEYNSKCVHRDKYSPTQRKLLYPFNQTALISLISFQDTISEFSSHLPVKKGILDSGMVKEEIKLSKTDIDKLTDLLFNYGYRSKKYGVIIDRMACYDPHNAILFFNNERKVIAYIEICFDCLGMKFSSKKINTGENCTEKFSMLKDFFTSKGIKFVSIDHTDEL</sequence>
<proteinExistence type="predicted"/>
<evidence type="ECO:0000313" key="1">
    <source>
        <dbReference type="EMBL" id="TCD18331.1"/>
    </source>
</evidence>
<protein>
    <submittedName>
        <fullName evidence="1">Uncharacterized protein</fullName>
    </submittedName>
</protein>